<dbReference type="EMBL" id="ML738326">
    <property type="protein sequence ID" value="KAE8313383.1"/>
    <property type="molecule type" value="Genomic_DNA"/>
</dbReference>
<reference evidence="2" key="1">
    <citation type="submission" date="2019-04" db="EMBL/GenBank/DDBJ databases">
        <title>Friends and foes A comparative genomics studyof 23 Aspergillus species from section Flavi.</title>
        <authorList>
            <consortium name="DOE Joint Genome Institute"/>
            <person name="Kjaerbolling I."/>
            <person name="Vesth T."/>
            <person name="Frisvad J.C."/>
            <person name="Nybo J.L."/>
            <person name="Theobald S."/>
            <person name="Kildgaard S."/>
            <person name="Isbrandt T."/>
            <person name="Kuo A."/>
            <person name="Sato A."/>
            <person name="Lyhne E.K."/>
            <person name="Kogle M.E."/>
            <person name="Wiebenga A."/>
            <person name="Kun R.S."/>
            <person name="Lubbers R.J."/>
            <person name="Makela M.R."/>
            <person name="Barry K."/>
            <person name="Chovatia M."/>
            <person name="Clum A."/>
            <person name="Daum C."/>
            <person name="Haridas S."/>
            <person name="He G."/>
            <person name="LaButti K."/>
            <person name="Lipzen A."/>
            <person name="Mondo S."/>
            <person name="Riley R."/>
            <person name="Salamov A."/>
            <person name="Simmons B.A."/>
            <person name="Magnuson J.K."/>
            <person name="Henrissat B."/>
            <person name="Mortensen U.H."/>
            <person name="Larsen T.O."/>
            <person name="Devries R.P."/>
            <person name="Grigoriev I.V."/>
            <person name="Machida M."/>
            <person name="Baker S.E."/>
            <person name="Andersen M.R."/>
        </authorList>
    </citation>
    <scope>NUCLEOTIDE SEQUENCE [LARGE SCALE GENOMIC DNA]</scope>
    <source>
        <strain evidence="2">CBS 130015</strain>
    </source>
</reference>
<accession>A0A5N6VY26</accession>
<organism evidence="1 2">
    <name type="scientific">Aspergillus transmontanensis</name>
    <dbReference type="NCBI Taxonomy" id="1034304"/>
    <lineage>
        <taxon>Eukaryota</taxon>
        <taxon>Fungi</taxon>
        <taxon>Dikarya</taxon>
        <taxon>Ascomycota</taxon>
        <taxon>Pezizomycotina</taxon>
        <taxon>Eurotiomycetes</taxon>
        <taxon>Eurotiomycetidae</taxon>
        <taxon>Eurotiales</taxon>
        <taxon>Aspergillaceae</taxon>
        <taxon>Aspergillus</taxon>
        <taxon>Aspergillus subgen. Circumdati</taxon>
    </lineage>
</organism>
<sequence>MLFSLLVIIIILSLIMCHSSFSFLISSTALVLPSPDPRAACTAFLAPLQQAYHVAVGSISHPRPLSLELLRLQYEGLLVLSKPHRLELYYACFAHCVQWRMTEG</sequence>
<evidence type="ECO:0000313" key="1">
    <source>
        <dbReference type="EMBL" id="KAE8313383.1"/>
    </source>
</evidence>
<name>A0A5N6VY26_9EURO</name>
<proteinExistence type="predicted"/>
<gene>
    <name evidence="1" type="ORF">BDV41DRAFT_537052</name>
</gene>
<dbReference type="AlphaFoldDB" id="A0A5N6VY26"/>
<dbReference type="Proteomes" id="UP000325433">
    <property type="component" value="Unassembled WGS sequence"/>
</dbReference>
<protein>
    <submittedName>
        <fullName evidence="1">Uncharacterized protein</fullName>
    </submittedName>
</protein>
<evidence type="ECO:0000313" key="2">
    <source>
        <dbReference type="Proteomes" id="UP000325433"/>
    </source>
</evidence>
<keyword evidence="2" id="KW-1185">Reference proteome</keyword>